<dbReference type="Pfam" id="PF00580">
    <property type="entry name" value="UvrD-helicase"/>
    <property type="match status" value="1"/>
</dbReference>
<dbReference type="GO" id="GO:0005829">
    <property type="term" value="C:cytosol"/>
    <property type="evidence" value="ECO:0007669"/>
    <property type="project" value="TreeGrafter"/>
</dbReference>
<evidence type="ECO:0000259" key="9">
    <source>
        <dbReference type="PROSITE" id="PS51198"/>
    </source>
</evidence>
<dbReference type="InterPro" id="IPR000212">
    <property type="entry name" value="DNA_helicase_UvrD/REP"/>
</dbReference>
<keyword evidence="1" id="KW-0547">Nucleotide-binding</keyword>
<protein>
    <recommendedName>
        <fullName evidence="7">DNA 3'-5' helicase</fullName>
        <ecNumber evidence="7">5.6.2.4</ecNumber>
    </recommendedName>
</protein>
<dbReference type="PANTHER" id="PTHR11070">
    <property type="entry name" value="UVRD / RECB / PCRA DNA HELICASE FAMILY MEMBER"/>
    <property type="match status" value="1"/>
</dbReference>
<keyword evidence="2 11" id="KW-0378">Hydrolase</keyword>
<evidence type="ECO:0000256" key="4">
    <source>
        <dbReference type="ARBA" id="ARBA00022840"/>
    </source>
</evidence>
<feature type="domain" description="UvrD-like helicase C-terminal" evidence="10">
    <location>
        <begin position="528"/>
        <end position="705"/>
    </location>
</feature>
<feature type="domain" description="UvrD-like helicase ATP-binding" evidence="9">
    <location>
        <begin position="27"/>
        <end position="516"/>
    </location>
</feature>
<dbReference type="GO" id="GO:0003677">
    <property type="term" value="F:DNA binding"/>
    <property type="evidence" value="ECO:0007669"/>
    <property type="project" value="InterPro"/>
</dbReference>
<comment type="catalytic activity">
    <reaction evidence="6">
        <text>Couples ATP hydrolysis with the unwinding of duplex DNA by translocating in the 3'-5' direction.</text>
        <dbReference type="EC" id="5.6.2.4"/>
    </reaction>
</comment>
<dbReference type="GO" id="GO:0033202">
    <property type="term" value="C:DNA helicase complex"/>
    <property type="evidence" value="ECO:0007669"/>
    <property type="project" value="TreeGrafter"/>
</dbReference>
<evidence type="ECO:0000256" key="1">
    <source>
        <dbReference type="ARBA" id="ARBA00022741"/>
    </source>
</evidence>
<dbReference type="PANTHER" id="PTHR11070:SF2">
    <property type="entry name" value="ATP-DEPENDENT DNA HELICASE SRS2"/>
    <property type="match status" value="1"/>
</dbReference>
<proteinExistence type="predicted"/>
<evidence type="ECO:0000313" key="11">
    <source>
        <dbReference type="EMBL" id="VAW46524.1"/>
    </source>
</evidence>
<evidence type="ECO:0000256" key="8">
    <source>
        <dbReference type="ARBA" id="ARBA00048988"/>
    </source>
</evidence>
<feature type="non-terminal residue" evidence="11">
    <location>
        <position position="705"/>
    </location>
</feature>
<evidence type="ECO:0000256" key="7">
    <source>
        <dbReference type="ARBA" id="ARBA00034808"/>
    </source>
</evidence>
<reference evidence="11" key="1">
    <citation type="submission" date="2018-06" db="EMBL/GenBank/DDBJ databases">
        <authorList>
            <person name="Zhirakovskaya E."/>
        </authorList>
    </citation>
    <scope>NUCLEOTIDE SEQUENCE</scope>
</reference>
<evidence type="ECO:0000256" key="2">
    <source>
        <dbReference type="ARBA" id="ARBA00022801"/>
    </source>
</evidence>
<keyword evidence="5" id="KW-0413">Isomerase</keyword>
<keyword evidence="3 11" id="KW-0347">Helicase</keyword>
<dbReference type="GO" id="GO:0016887">
    <property type="term" value="F:ATP hydrolysis activity"/>
    <property type="evidence" value="ECO:0007669"/>
    <property type="project" value="RHEA"/>
</dbReference>
<gene>
    <name evidence="11" type="ORF">MNBD_GAMMA04-1496</name>
</gene>
<dbReference type="AlphaFoldDB" id="A0A3B0WS29"/>
<dbReference type="InterPro" id="IPR014016">
    <property type="entry name" value="UvrD-like_ATP-bd"/>
</dbReference>
<name>A0A3B0WS29_9ZZZZ</name>
<dbReference type="Gene3D" id="1.10.486.10">
    <property type="entry name" value="PCRA, domain 4"/>
    <property type="match status" value="1"/>
</dbReference>
<evidence type="ECO:0000256" key="6">
    <source>
        <dbReference type="ARBA" id="ARBA00034617"/>
    </source>
</evidence>
<sequence>MSDLSFSPEKNSPPCLTALLGVQKDVHLLDGQARFEAINPFGSYIVQAPAGSGKTALLTQRFLALLTQVEQPEHIVAMTFTKKAAAEMRDRIMGALNMGLLEQLPEDAGLNDLNTWQLARRVLEVNARKGWSLLENPNRLRIKTIDGLNSYLVAQMPLLSKMGAPSSISNSVEEAYKEAVHLALKTEAIAPAVGRLLQLVNGRFSRAESLLMMMLQKRDQWMGTLLPLSREGAREALEAAMVSIVQNELSIQVAQLSSVRETLEEVCHIAEYAVQNDQPQLEGLCGAWPLTDSLSDLPKWRVLAEWLLTKDGKGFRKSVNKNNGFIAGKGEPKAKKEQFLNALAGLRESVHASEMVESLAVLSTLPDPHYSDDQWQDLQGLIELLRVCAAYLKVVFQSSGQADFIEIAQAASQSLGDALNPTDLAQQLDYQIQHLLVDEFQDTSSEQYQLICKLMTGWQVDDGRTLFIVGDPMQSIYRFREAEVGNFLKAWQGSMGSMASDVVLTPLQLHVNFRSRQGVVDWVNQQFKKVFPRENNMAKGAVAYSDSTAFHLDGAEGDKASVITHWALNRSGTEEAEEVVALIQRRLGEWAANATEHEGKTIALLGRTRSSLMAIAQRLKQQHIPFRAIDLEGLNERQEVQDVLALSRALLHLSDRAAWIALLRSPLLGLSLKDLYAVMGEQPYQSVWSCLMTLDRDALSAQGRQ</sequence>
<dbReference type="EMBL" id="UOFB01000147">
    <property type="protein sequence ID" value="VAW46524.1"/>
    <property type="molecule type" value="Genomic_DNA"/>
</dbReference>
<dbReference type="InterPro" id="IPR027417">
    <property type="entry name" value="P-loop_NTPase"/>
</dbReference>
<keyword evidence="4" id="KW-0067">ATP-binding</keyword>
<evidence type="ECO:0000256" key="3">
    <source>
        <dbReference type="ARBA" id="ARBA00022806"/>
    </source>
</evidence>
<dbReference type="Pfam" id="PF13361">
    <property type="entry name" value="UvrD_C"/>
    <property type="match status" value="1"/>
</dbReference>
<dbReference type="SUPFAM" id="SSF52540">
    <property type="entry name" value="P-loop containing nucleoside triphosphate hydrolases"/>
    <property type="match status" value="1"/>
</dbReference>
<dbReference type="PROSITE" id="PS51217">
    <property type="entry name" value="UVRD_HELICASE_CTER"/>
    <property type="match status" value="1"/>
</dbReference>
<evidence type="ECO:0000256" key="5">
    <source>
        <dbReference type="ARBA" id="ARBA00023235"/>
    </source>
</evidence>
<dbReference type="GO" id="GO:0043138">
    <property type="term" value="F:3'-5' DNA helicase activity"/>
    <property type="evidence" value="ECO:0007669"/>
    <property type="project" value="UniProtKB-EC"/>
</dbReference>
<evidence type="ECO:0000259" key="10">
    <source>
        <dbReference type="PROSITE" id="PS51217"/>
    </source>
</evidence>
<dbReference type="InterPro" id="IPR014017">
    <property type="entry name" value="DNA_helicase_UvrD-like_C"/>
</dbReference>
<dbReference type="PROSITE" id="PS51198">
    <property type="entry name" value="UVRD_HELICASE_ATP_BIND"/>
    <property type="match status" value="1"/>
</dbReference>
<dbReference type="Gene3D" id="3.40.50.300">
    <property type="entry name" value="P-loop containing nucleotide triphosphate hydrolases"/>
    <property type="match status" value="3"/>
</dbReference>
<comment type="catalytic activity">
    <reaction evidence="8">
        <text>ATP + H2O = ADP + phosphate + H(+)</text>
        <dbReference type="Rhea" id="RHEA:13065"/>
        <dbReference type="ChEBI" id="CHEBI:15377"/>
        <dbReference type="ChEBI" id="CHEBI:15378"/>
        <dbReference type="ChEBI" id="CHEBI:30616"/>
        <dbReference type="ChEBI" id="CHEBI:43474"/>
        <dbReference type="ChEBI" id="CHEBI:456216"/>
        <dbReference type="EC" id="5.6.2.4"/>
    </reaction>
</comment>
<dbReference type="GO" id="GO:0000725">
    <property type="term" value="P:recombinational repair"/>
    <property type="evidence" value="ECO:0007669"/>
    <property type="project" value="TreeGrafter"/>
</dbReference>
<organism evidence="11">
    <name type="scientific">hydrothermal vent metagenome</name>
    <dbReference type="NCBI Taxonomy" id="652676"/>
    <lineage>
        <taxon>unclassified sequences</taxon>
        <taxon>metagenomes</taxon>
        <taxon>ecological metagenomes</taxon>
    </lineage>
</organism>
<dbReference type="GO" id="GO:0005524">
    <property type="term" value="F:ATP binding"/>
    <property type="evidence" value="ECO:0007669"/>
    <property type="project" value="UniProtKB-KW"/>
</dbReference>
<dbReference type="EC" id="5.6.2.4" evidence="7"/>
<accession>A0A3B0WS29</accession>